<dbReference type="KEGG" id="vos:KNV97_02755"/>
<gene>
    <name evidence="4" type="ORF">KNV97_02755</name>
</gene>
<dbReference type="NCBIfam" id="NF033510">
    <property type="entry name" value="Ca_tandemer"/>
    <property type="match status" value="14"/>
</dbReference>
<feature type="compositionally biased region" description="Polar residues" evidence="1">
    <location>
        <begin position="2912"/>
        <end position="2925"/>
    </location>
</feature>
<protein>
    <submittedName>
        <fullName evidence="4">Ig-like domain repeat protein</fullName>
    </submittedName>
</protein>
<feature type="domain" description="Bacterial Ig-like" evidence="2">
    <location>
        <begin position="908"/>
        <end position="1000"/>
    </location>
</feature>
<evidence type="ECO:0000313" key="5">
    <source>
        <dbReference type="Proteomes" id="UP000694232"/>
    </source>
</evidence>
<feature type="compositionally biased region" description="Polar residues" evidence="1">
    <location>
        <begin position="148"/>
        <end position="160"/>
    </location>
</feature>
<feature type="region of interest" description="Disordered" evidence="1">
    <location>
        <begin position="2912"/>
        <end position="2931"/>
    </location>
</feature>
<evidence type="ECO:0000256" key="1">
    <source>
        <dbReference type="SAM" id="MobiDB-lite"/>
    </source>
</evidence>
<accession>A0A975YMA2</accession>
<dbReference type="PANTHER" id="PTHR14795">
    <property type="entry name" value="HELICASE RELATED"/>
    <property type="match status" value="1"/>
</dbReference>
<dbReference type="Pfam" id="PF22783">
    <property type="entry name" value="BapA_N"/>
    <property type="match status" value="1"/>
</dbReference>
<organism evidence="4 5">
    <name type="scientific">Vibrio ostreae</name>
    <dbReference type="NCBI Taxonomy" id="2841925"/>
    <lineage>
        <taxon>Bacteria</taxon>
        <taxon>Pseudomonadati</taxon>
        <taxon>Pseudomonadota</taxon>
        <taxon>Gammaproteobacteria</taxon>
        <taxon>Vibrionales</taxon>
        <taxon>Vibrionaceae</taxon>
        <taxon>Vibrio</taxon>
    </lineage>
</organism>
<dbReference type="InterPro" id="IPR044016">
    <property type="entry name" value="Big_13"/>
</dbReference>
<feature type="domain" description="Bacterial Ig-like" evidence="2">
    <location>
        <begin position="1359"/>
        <end position="1453"/>
    </location>
</feature>
<sequence>MTNPTGKVFILESDFDGAFQAARQGNDLLLTTAAGENIVIQGFFLASGDARNELVIKDDNGVLWLGQQESLSAEFSFAEINLTEPAAAMAAEGVSWWWILAGVGGVGLAAAAISGGGGSDSDSDSDSDSNSGSDFEPSPAVTFDPVEVQSSSPQLTGQVNDPQASVTVMVDDNEYPATNNGDGTWTLDEGTLPALPNGETEITVTVTQPDGESNTVTGTIMVDMPAPQVIMPDDLNDDGWLNADEMAANVNGAIDVTVMLPEEAVAGDIVQLDDGTISQEITLTADDIANGSITVLYPLPVEGETLELMAVLIDSDGNMSASHSGSLTVDTTLDSDGDGVMVSFDAISDDSDTADDFVTSDNTLLFTGTVDSADGNQLSVTVGETTYQQGSSPELSIDQNGNWTLDLSANALDDGTYPVVATVSDAAGNSFSTDAQNVMIDTDVNADEGSFMVSIDGISDDTGTADDFITSDNTIVITGTLDLDDDTTLSVTFNGVTYTENDPELVIDALPDADGSVVWALDVSAITLADGTYPVSATVTNSQGNQIHAEQEIMIDTLSGANGSAPLVSINADLNDDGWLNSAEMEANGSFSLQVDVTLPVGAVSGDSIRLTDGNDTQLITLTEQDIVNGSITADYLVPIQGETLEISAELVDQVGNVSATGTDSVTVDSLIDGDVDGHTVTFDSISNDTGMDGDFITNDNTLVFNGTLDTDDSTTLSVTVNETTYVQGADPELSVDDSGNWSLDLSNTPLEDGTYNLVATVTDQAGNTISTQGSQVVIDTTVDTNSDGNTVSFDAISEDTGVDGDFITSDNTLQLRGTLDSTDGNTLSVTVGDTTYVQGDDAELEVDEDGNWRLDLSASPLDDGNYSVVATVTDAAGNTASAPAQTVLIDTVIDNNSDGNTVTFDAISQDTGTSGDFITSDNTLVLSGRVDLDDDNTLSVNVGEVTYQFGRDPELSIDANGSWSLDLSATPLDDGQHDVIATVTDVAGNTASSAIQTVIVYTGVDGDEDGFTVSINGVSEDTGAVGDFITSDNTLVISGTVDVDDNNALSVTFNGVTYTEADTQLVLAPVPDANGVVGWSLDVSDTSLADGTYSITATVTSSAGNQIHAYQDVIIDSVAGTDGSAPQVILDADVNDDGWINADEQAALNDIGVTVTINIPDGAVAGDTIELTDGTNTSTVSLTEQDITSGSISASYPLPEEGGSLTVTAVLIDQAGNTSAPGSDSVTLDTLADGDGDGQTVTFDSISADTGTTGDFITSDNRLVFNGSIDPEDGTTLSVRVGDTTYTHGASPELSVDDSGNWSLDLSSTALNDGNYTVVATVADAAGNTSETLAQQVVVDTQIDTNANGSMVTFEAISEDSGVTGDFITNDNTLLLTGTVDLEDGNRLSVSVGERTYIYGDDLELVVDSDGQWVLDLSEVPLSDGDYRVVASVTDMAGNSFSTSSQTVTIDTAIDGDGDGTTVTFDRISEDSGIEGDFITNDVELQLHGAVDTDDDNTLSVIVGDNTYVQGVDSELTTDSNGNWTLDLSALALDDGTYSVTALVTDDAGNIARTISQPLVIDTTIDGNGDGQTVTFDAISDDTGLPGNFITSDNTLILQGTVDVNDDNVLSVNVDGTDYVHGVDPELSIDASGNWTLDLTSSALADGTYTVVATVTDEAGNSFSTNPQSVVIDTVIDADGDGNTVTFDAISIDSGVVGDFITDDNTLLLTGTVDLDDGNLLSVSVGDTIYVQDVDPELSIDAAGNWILDLTATPLDDGSYTVVATVSDEAGNSASSVSQDVVINTGVDSDQDGFTVAITAISDDSGTVGDFVTNDTNLQISGTVDLDDGNDLSITFNGTTYTENDSELVLGSAPDANGLVSWTLDVSGTTLTDGTYPLTATVTSSAGNESSVHQDVVVDTMAGDDGSAPVVILSDDLNDDGWLNAEEMAANEDGNLQVSITLPDGAIAGDTIRVSDGNTTNDFILTNEDIVAGNISTVYPLPDEGSSLTVRAVLIDQTGNTSAQGSDSLSVDTLLDTDFDGATVTFDSISNDSGITDELVTNDNTLLLHGSVDLDDGNTLSVAVGDTTYVNEVDPELTVDDSGNWILDLTSNEMNDGTYGVVATVTDAAGNTISTSPRDVVIDTLIDSNGNGTTVTFDSITEDSGIAGDFITNDNTPVLSGVLDVEDGNTLSVTVGSDSYVLGTDPELSVDDSGRWYLDLAATPLSDGTYSVVTTVTDAAGNTASTESQDLVIDTVVDNDGDGDTVTLDSISEDTGTEGDFITSDNTLRFIGRVDLDDSNILSVAVGDTTYIRGVDPELSVDSSGNWTLDLTSTPLDDGTYTVVATVVDIAGNTDNINQDVIINTGVDTDDDGYSVTIDSMTDDSGTDGDFVTSDTTLQISGSVDLDDNNTLTVDFNGTIYSEADPELTLDSTPDASGVVNWTLDVSGINLADGTYPVTATVTSNAGNHISAQQDIVVDTVAGDLGTAPQVTISDDLNNDAWLNNDELAALTDGNLEVVITLPEGSSVGDIIQVSDGTNSSDLVLSETDISNGSITTEFPAPAEGEGVTITAVLIDVAGNQSATGSDHLTVDTQADANDNGNTVSFDAISDDTGSDSSDFITNDNRLLLTGTVDPDDNTTLSVSVDGTTYVHGIAPELSIDGDGLWTLDLTVNPLEDGTYSVMATVTDEAGNTVSTSSQNVVIDTVVDGNGNGTTVSFDSISDDSGIAGDFMTNDSGLILSGTIDLDDDTTLSVTVGGATYIEGSDTQISIDDSGNWILDLSATPLVDGTYVVVATATDLAGNAVSTSSQNVVIDTVAGNDGSAPQVTITDDSNDDGWLNGEESAANADGDLEVSIDLPAGAAAGDTLQVTDGTTSTDIVLSAADISSGSVSAGFAVPAEGSSVTVSAVLIDQAGNTSATGSDTLTVDTVTGNDGSAPQVTITDDSNDDGWLNGEESAANADGDLDVTVSIPAGAAAGDTLQVTDGTTSTDIVLSAADISSGSVSAGFAVPADGSGVTVSAVLIDQAGNTSAAGSDSVTVDTVTGNDGSAPQVTITDDSNDDGWLNGEESAVNADGDLEVSIDLPAGAAAGDTLQVTDGTTSTDIVLSAADISSGSVSAGFAVPAEGSSVTVSAVLIDQAGNNR</sequence>
<feature type="domain" description="Bacterial Ig-like" evidence="2">
    <location>
        <begin position="348"/>
        <end position="442"/>
    </location>
</feature>
<evidence type="ECO:0000313" key="4">
    <source>
        <dbReference type="EMBL" id="QXO16444.1"/>
    </source>
</evidence>
<feature type="domain" description="Bacterial Ig-like" evidence="2">
    <location>
        <begin position="1801"/>
        <end position="1901"/>
    </location>
</feature>
<feature type="domain" description="Bacterial Ig-like" evidence="2">
    <location>
        <begin position="1693"/>
        <end position="1786"/>
    </location>
</feature>
<feature type="compositionally biased region" description="Polar residues" evidence="1">
    <location>
        <begin position="3025"/>
        <end position="3038"/>
    </location>
</feature>
<dbReference type="PANTHER" id="PTHR14795:SF0">
    <property type="entry name" value="TRANSMEMBRANE PROTEIN 62"/>
    <property type="match status" value="1"/>
</dbReference>
<dbReference type="Proteomes" id="UP000694232">
    <property type="component" value="Chromosome 2"/>
</dbReference>
<feature type="domain" description="Bacterial Ig-like" evidence="2">
    <location>
        <begin position="2703"/>
        <end position="2797"/>
    </location>
</feature>
<feature type="domain" description="Bacterial Ig-like" evidence="2">
    <location>
        <begin position="2590"/>
        <end position="2686"/>
    </location>
</feature>
<evidence type="ECO:0000259" key="3">
    <source>
        <dbReference type="Pfam" id="PF22783"/>
    </source>
</evidence>
<feature type="region of interest" description="Disordered" evidence="1">
    <location>
        <begin position="3025"/>
        <end position="3044"/>
    </location>
</feature>
<feature type="domain" description="Bacterial Ig-like" evidence="2">
    <location>
        <begin position="797"/>
        <end position="892"/>
    </location>
</feature>
<feature type="domain" description="Bacterial Ig-like" evidence="2">
    <location>
        <begin position="1470"/>
        <end position="1564"/>
    </location>
</feature>
<feature type="domain" description="Bacterial Ig-like" evidence="2">
    <location>
        <begin position="2031"/>
        <end position="2125"/>
    </location>
</feature>
<name>A0A975YMA2_9VIBR</name>
<reference evidence="4" key="1">
    <citation type="submission" date="2021-06" db="EMBL/GenBank/DDBJ databases">
        <title>Vibrio nov. sp., novel gut bacterium isolated from Yellow Sea oyster.</title>
        <authorList>
            <person name="Muhammad N."/>
            <person name="Nguyen T.H."/>
            <person name="Lee Y.-J."/>
            <person name="Ko J."/>
            <person name="Kim S.-G."/>
        </authorList>
    </citation>
    <scope>NUCLEOTIDE SEQUENCE</scope>
    <source>
        <strain evidence="4">OG9-811</strain>
    </source>
</reference>
<feature type="domain" description="Bacterial Ig-like" evidence="2">
    <location>
        <begin position="2253"/>
        <end position="2344"/>
    </location>
</feature>
<dbReference type="Pfam" id="PF19077">
    <property type="entry name" value="Big_13"/>
    <property type="match status" value="16"/>
</dbReference>
<dbReference type="EMBL" id="CP076642">
    <property type="protein sequence ID" value="QXO16444.1"/>
    <property type="molecule type" value="Genomic_DNA"/>
</dbReference>
<dbReference type="InterPro" id="IPR048051">
    <property type="entry name" value="BapA-like_prefix-like"/>
</dbReference>
<feature type="domain" description="Bacterial Ig-like" evidence="2">
    <location>
        <begin position="687"/>
        <end position="781"/>
    </location>
</feature>
<evidence type="ECO:0000259" key="2">
    <source>
        <dbReference type="Pfam" id="PF19077"/>
    </source>
</evidence>
<feature type="domain" description="Bacterial Ig-like" evidence="2">
    <location>
        <begin position="1580"/>
        <end position="1675"/>
    </location>
</feature>
<feature type="domain" description="Biofilm-associated protein BapA-like prefix-like" evidence="3">
    <location>
        <begin position="21"/>
        <end position="97"/>
    </location>
</feature>
<feature type="domain" description="Bacterial Ig-like" evidence="2">
    <location>
        <begin position="2142"/>
        <end position="2236"/>
    </location>
</feature>
<keyword evidence="5" id="KW-1185">Reference proteome</keyword>
<feature type="region of interest" description="Disordered" evidence="1">
    <location>
        <begin position="113"/>
        <end position="160"/>
    </location>
</feature>
<feature type="domain" description="Bacterial Ig-like" evidence="2">
    <location>
        <begin position="2361"/>
        <end position="2461"/>
    </location>
</feature>
<proteinExistence type="predicted"/>
<feature type="domain" description="Bacterial Ig-like" evidence="2">
    <location>
        <begin position="1248"/>
        <end position="1342"/>
    </location>
</feature>